<reference evidence="13" key="2">
    <citation type="submission" date="2018-04" db="EMBL/GenBank/DDBJ databases">
        <title>Draft Genome Sequences of 10 Lactobacillus Species from 22 Commercial Probiotic Products.</title>
        <authorList>
            <person name="Gangiredla J."/>
            <person name="Barnaba T.J."/>
            <person name="Mammel M.K."/>
            <person name="Lacher D.W."/>
            <person name="Elkins C.A."/>
            <person name="Lampel K.A."/>
            <person name="Whitehouse C.A."/>
            <person name="Tartera C."/>
        </authorList>
    </citation>
    <scope>NUCLEOTIDE SEQUENCE [LARGE SCALE GENOMIC DNA]</scope>
    <source>
        <strain evidence="13">DS12_10</strain>
    </source>
</reference>
<evidence type="ECO:0000256" key="6">
    <source>
        <dbReference type="ARBA" id="ARBA00022840"/>
    </source>
</evidence>
<organism evidence="11 13">
    <name type="scientific">Limosilactobacillus reuteri</name>
    <name type="common">Lactobacillus reuteri</name>
    <dbReference type="NCBI Taxonomy" id="1598"/>
    <lineage>
        <taxon>Bacteria</taxon>
        <taxon>Bacillati</taxon>
        <taxon>Bacillota</taxon>
        <taxon>Bacilli</taxon>
        <taxon>Lactobacillales</taxon>
        <taxon>Lactobacillaceae</taxon>
        <taxon>Limosilactobacillus</taxon>
    </lineage>
</organism>
<reference evidence="10 14" key="5">
    <citation type="submission" date="2019-11" db="EMBL/GenBank/DDBJ databases">
        <title>Draft genome sequence of 12 host-associated Lactobacillus reuteri rodent strains.</title>
        <authorList>
            <person name="Zhang S."/>
            <person name="Ozcam M."/>
            <person name="Van Pijkeren J.P."/>
        </authorList>
    </citation>
    <scope>NUCLEOTIDE SEQUENCE [LARGE SCALE GENOMIC DNA]</scope>
    <source>
        <strain evidence="10 14">N4I</strain>
    </source>
</reference>
<comment type="similarity">
    <text evidence="2">Belongs to the ABC transporter superfamily.</text>
</comment>
<dbReference type="GO" id="GO:0042626">
    <property type="term" value="F:ATPase-coupled transmembrane transporter activity"/>
    <property type="evidence" value="ECO:0007669"/>
    <property type="project" value="TreeGrafter"/>
</dbReference>
<evidence type="ECO:0000313" key="13">
    <source>
        <dbReference type="Proteomes" id="UP000244083"/>
    </source>
</evidence>
<reference evidence="11" key="1">
    <citation type="journal article" date="2018" name="Genome Announc.">
        <title>Fifty-Six Draft Genome Sequences of 10 Lactobacillus Species from 22 Commercial Dietary Supplements.</title>
        <authorList>
            <person name="Gangiredla J."/>
            <person name="Barnaba T.J."/>
            <person name="Mammel M.K."/>
            <person name="Lacher D.W."/>
            <person name="Elkins C.A."/>
            <person name="Lampel K.A."/>
            <person name="Whitehouse C.A."/>
            <person name="Tartera C."/>
        </authorList>
    </citation>
    <scope>NUCLEOTIDE SEQUENCE</scope>
    <source>
        <strain evidence="11">DS12_10</strain>
    </source>
</reference>
<reference evidence="12" key="4">
    <citation type="submission" date="2019-04" db="EMBL/GenBank/DDBJ databases">
        <authorList>
            <person name="Bisanz J.E."/>
            <person name="Chagwedera N.D."/>
            <person name="Chawla A."/>
            <person name="Turnbaugh P.J."/>
        </authorList>
    </citation>
    <scope>NUCLEOTIDE SEQUENCE</scope>
    <source>
        <strain evidence="12">I8-5</strain>
    </source>
</reference>
<keyword evidence="7" id="KW-1278">Translocase</keyword>
<evidence type="ECO:0000313" key="14">
    <source>
        <dbReference type="Proteomes" id="UP000460207"/>
    </source>
</evidence>
<dbReference type="InterPro" id="IPR003439">
    <property type="entry name" value="ABC_transporter-like_ATP-bd"/>
</dbReference>
<evidence type="ECO:0000259" key="9">
    <source>
        <dbReference type="PROSITE" id="PS50893"/>
    </source>
</evidence>
<evidence type="ECO:0000313" key="11">
    <source>
        <dbReference type="EMBL" id="PTV03625.1"/>
    </source>
</evidence>
<sequence>MIKIANGAYTYGTQTGFHDVNINVNRGDAVCIMGPNGSGKSTLLKTIVGLFSLENGKYTFNDQTIDKKFLKDSTKTGPFYQKFGFVFQNSDIQLFNTSVTDEIAFGPQHLGLPQHEIDQRVNDCLKLLKIERLRDRVPYHLSGGEQKLVAIASVLAMNPDIVILDEPFNGLSPKYRALITQIVNQLHHAGKTIIISSHHFNQIRSLVDRVYVFSEDHTITREITADQLEEMPRFIDYLDNL</sequence>
<comment type="subcellular location">
    <subcellularLocation>
        <location evidence="1">Cell membrane</location>
        <topology evidence="1">Peripheral membrane protein</topology>
    </subcellularLocation>
</comment>
<proteinExistence type="inferred from homology"/>
<reference evidence="12" key="3">
    <citation type="journal article" date="2019" name="Cell Metab.">
        <title>Nutrient sensing in CD11c cells alters the gut microbiome to regulate food intake and body mass.</title>
        <authorList>
            <person name="Chagwedera N.D."/>
            <person name="Ang Q.Y."/>
            <person name="Bisanz J.E."/>
            <person name="Leong Y.A."/>
            <person name="Ganeshan K."/>
            <person name="Cai J."/>
            <person name="Patterson A.D."/>
            <person name="Turnbaugh P.J."/>
            <person name="Chawla A."/>
        </authorList>
    </citation>
    <scope>NUCLEOTIDE SEQUENCE</scope>
    <source>
        <strain evidence="12">I8-5</strain>
    </source>
</reference>
<dbReference type="GO" id="GO:0016887">
    <property type="term" value="F:ATP hydrolysis activity"/>
    <property type="evidence" value="ECO:0007669"/>
    <property type="project" value="InterPro"/>
</dbReference>
<keyword evidence="8" id="KW-0472">Membrane</keyword>
<keyword evidence="6 11" id="KW-0067">ATP-binding</keyword>
<evidence type="ECO:0000256" key="7">
    <source>
        <dbReference type="ARBA" id="ARBA00022967"/>
    </source>
</evidence>
<dbReference type="Pfam" id="PF00005">
    <property type="entry name" value="ABC_tran"/>
    <property type="match status" value="1"/>
</dbReference>
<dbReference type="EMBL" id="SRKR01000008">
    <property type="protein sequence ID" value="TGB11097.1"/>
    <property type="molecule type" value="Genomic_DNA"/>
</dbReference>
<dbReference type="InterPro" id="IPR050095">
    <property type="entry name" value="ECF_ABC_transporter_ATP-bd"/>
</dbReference>
<gene>
    <name evidence="11" type="ORF">DB325_07025</name>
    <name evidence="12" type="ORF">E5F87_05415</name>
    <name evidence="10" type="ORF">GIX76_00755</name>
</gene>
<evidence type="ECO:0000313" key="10">
    <source>
        <dbReference type="EMBL" id="MRG88547.1"/>
    </source>
</evidence>
<keyword evidence="5" id="KW-0547">Nucleotide-binding</keyword>
<dbReference type="AlphaFoldDB" id="A0A079YXQ3"/>
<dbReference type="Proteomes" id="UP000244083">
    <property type="component" value="Unassembled WGS sequence"/>
</dbReference>
<dbReference type="SUPFAM" id="SSF52540">
    <property type="entry name" value="P-loop containing nucleoside triphosphate hydrolases"/>
    <property type="match status" value="1"/>
</dbReference>
<dbReference type="CDD" id="cd03225">
    <property type="entry name" value="ABC_cobalt_CbiO_domain1"/>
    <property type="match status" value="1"/>
</dbReference>
<accession>A0A079YXQ3</accession>
<evidence type="ECO:0000256" key="8">
    <source>
        <dbReference type="ARBA" id="ARBA00023136"/>
    </source>
</evidence>
<dbReference type="EMBL" id="QAZN01000012">
    <property type="protein sequence ID" value="PTV03625.1"/>
    <property type="molecule type" value="Genomic_DNA"/>
</dbReference>
<evidence type="ECO:0000256" key="1">
    <source>
        <dbReference type="ARBA" id="ARBA00004202"/>
    </source>
</evidence>
<evidence type="ECO:0000313" key="12">
    <source>
        <dbReference type="EMBL" id="TGB11097.1"/>
    </source>
</evidence>
<dbReference type="EMBL" id="WJND01000001">
    <property type="protein sequence ID" value="MRG88547.1"/>
    <property type="molecule type" value="Genomic_DNA"/>
</dbReference>
<dbReference type="InterPro" id="IPR003593">
    <property type="entry name" value="AAA+_ATPase"/>
</dbReference>
<dbReference type="Gene3D" id="3.40.50.300">
    <property type="entry name" value="P-loop containing nucleotide triphosphate hydrolases"/>
    <property type="match status" value="1"/>
</dbReference>
<evidence type="ECO:0000256" key="3">
    <source>
        <dbReference type="ARBA" id="ARBA00022448"/>
    </source>
</evidence>
<comment type="caution">
    <text evidence="11">The sequence shown here is derived from an EMBL/GenBank/DDBJ whole genome shotgun (WGS) entry which is preliminary data.</text>
</comment>
<dbReference type="GO" id="GO:0005524">
    <property type="term" value="F:ATP binding"/>
    <property type="evidence" value="ECO:0007669"/>
    <property type="project" value="UniProtKB-KW"/>
</dbReference>
<dbReference type="RefSeq" id="WP_003664727.1">
    <property type="nucleotide sequence ID" value="NZ_CP128363.1"/>
</dbReference>
<keyword evidence="3" id="KW-0813">Transport</keyword>
<dbReference type="GeneID" id="77191579"/>
<dbReference type="Proteomes" id="UP000460207">
    <property type="component" value="Unassembled WGS sequence"/>
</dbReference>
<evidence type="ECO:0000256" key="4">
    <source>
        <dbReference type="ARBA" id="ARBA00022475"/>
    </source>
</evidence>
<feature type="domain" description="ABC transporter" evidence="9">
    <location>
        <begin position="2"/>
        <end position="240"/>
    </location>
</feature>
<name>A0A079YXQ3_LIMRT</name>
<dbReference type="InterPro" id="IPR015856">
    <property type="entry name" value="ABC_transpr_CbiO/EcfA_su"/>
</dbReference>
<dbReference type="SMART" id="SM00382">
    <property type="entry name" value="AAA"/>
    <property type="match status" value="1"/>
</dbReference>
<dbReference type="GO" id="GO:0043190">
    <property type="term" value="C:ATP-binding cassette (ABC) transporter complex"/>
    <property type="evidence" value="ECO:0007669"/>
    <property type="project" value="TreeGrafter"/>
</dbReference>
<dbReference type="PANTHER" id="PTHR43553">
    <property type="entry name" value="HEAVY METAL TRANSPORTER"/>
    <property type="match status" value="1"/>
</dbReference>
<evidence type="ECO:0000256" key="2">
    <source>
        <dbReference type="ARBA" id="ARBA00005417"/>
    </source>
</evidence>
<dbReference type="InterPro" id="IPR027417">
    <property type="entry name" value="P-loop_NTPase"/>
</dbReference>
<dbReference type="PROSITE" id="PS50893">
    <property type="entry name" value="ABC_TRANSPORTER_2"/>
    <property type="match status" value="1"/>
</dbReference>
<dbReference type="Proteomes" id="UP000297521">
    <property type="component" value="Unassembled WGS sequence"/>
</dbReference>
<keyword evidence="4" id="KW-1003">Cell membrane</keyword>
<protein>
    <submittedName>
        <fullName evidence="11">ABC transporter ATP-binding protein</fullName>
    </submittedName>
    <submittedName>
        <fullName evidence="10">ATP-binding cassette domain-containing protein</fullName>
    </submittedName>
</protein>
<dbReference type="PROSITE" id="PS00211">
    <property type="entry name" value="ABC_TRANSPORTER_1"/>
    <property type="match status" value="1"/>
</dbReference>
<dbReference type="PANTHER" id="PTHR43553:SF27">
    <property type="entry name" value="ENERGY-COUPLING FACTOR TRANSPORTER ATP-BINDING PROTEIN ECFA2"/>
    <property type="match status" value="1"/>
</dbReference>
<dbReference type="InterPro" id="IPR017871">
    <property type="entry name" value="ABC_transporter-like_CS"/>
</dbReference>
<evidence type="ECO:0000256" key="5">
    <source>
        <dbReference type="ARBA" id="ARBA00022741"/>
    </source>
</evidence>